<accession>A0A0F9X4B6</accession>
<proteinExistence type="predicted"/>
<organism evidence="1">
    <name type="scientific">marine sediment metagenome</name>
    <dbReference type="NCBI Taxonomy" id="412755"/>
    <lineage>
        <taxon>unclassified sequences</taxon>
        <taxon>metagenomes</taxon>
        <taxon>ecological metagenomes</taxon>
    </lineage>
</organism>
<reference evidence="1" key="1">
    <citation type="journal article" date="2015" name="Nature">
        <title>Complex archaea that bridge the gap between prokaryotes and eukaryotes.</title>
        <authorList>
            <person name="Spang A."/>
            <person name="Saw J.H."/>
            <person name="Jorgensen S.L."/>
            <person name="Zaremba-Niedzwiedzka K."/>
            <person name="Martijn J."/>
            <person name="Lind A.E."/>
            <person name="van Eijk R."/>
            <person name="Schleper C."/>
            <person name="Guy L."/>
            <person name="Ettema T.J."/>
        </authorList>
    </citation>
    <scope>NUCLEOTIDE SEQUENCE</scope>
</reference>
<gene>
    <name evidence="1" type="ORF">LCGC14_0195240</name>
</gene>
<evidence type="ECO:0000313" key="1">
    <source>
        <dbReference type="EMBL" id="KKN93691.1"/>
    </source>
</evidence>
<comment type="caution">
    <text evidence="1">The sequence shown here is derived from an EMBL/GenBank/DDBJ whole genome shotgun (WGS) entry which is preliminary data.</text>
</comment>
<name>A0A0F9X4B6_9ZZZZ</name>
<sequence>MDQTEFEYWTDQKNRTSNAVSDKKTKNFHRLKVEYKNKSNGSLYIPNELANKLKSGEIDELEFIIVINKKSFE</sequence>
<dbReference type="AlphaFoldDB" id="A0A0F9X4B6"/>
<protein>
    <submittedName>
        <fullName evidence="1">Uncharacterized protein</fullName>
    </submittedName>
</protein>
<dbReference type="EMBL" id="LAZR01000084">
    <property type="protein sequence ID" value="KKN93691.1"/>
    <property type="molecule type" value="Genomic_DNA"/>
</dbReference>